<organism evidence="8 9">
    <name type="scientific">Cladophialophora bantiana (strain ATCC 10958 / CBS 173.52 / CDC B-1940 / NIH 8579)</name>
    <name type="common">Xylohypha bantiana</name>
    <dbReference type="NCBI Taxonomy" id="1442370"/>
    <lineage>
        <taxon>Eukaryota</taxon>
        <taxon>Fungi</taxon>
        <taxon>Dikarya</taxon>
        <taxon>Ascomycota</taxon>
        <taxon>Pezizomycotina</taxon>
        <taxon>Eurotiomycetes</taxon>
        <taxon>Chaetothyriomycetidae</taxon>
        <taxon>Chaetothyriales</taxon>
        <taxon>Herpotrichiellaceae</taxon>
        <taxon>Cladophialophora</taxon>
    </lineage>
</organism>
<sequence>MKRDDNRPSINPVATPAPYIAAGVEEQTGPQPTETTSLLPKRNHRNRSDVHHRDCISGPRFHFLFWSIIFGCSIAFFDTTLMASSHPVITSYFEASNAASWLSTVFYLTSTVFQPIYGRVSDTIGRRPALLFAIVMFFASTVWCGAAGSIGSFIAARAVSGLGAGGMVALGGILTSDIVKIEYRGIYQSYFNLAYGAGNGLGAALGGFLCDYFGWRAAFFLQLPFIVVYGVLAIFSCPDNLGPNFAKTQGKTLREAFKSFDTYGTIGLITTVTGLILGVNLGGNVFTWTHPFVISSLVVSGIAGTSLIFVERTAERPILPLRLFSTTPVANVIGSNFLASMLTNTILFNVPLYLQAVRQTSPTTSGLYLVPPLVGASITGLLAGVYITLTRRMRPPMVLGSIMGLGGAMAVMCLSADTPTSLVPYLIPFVQIGQGFFFPAGTIAVLALNSQEDQAVATTTLGLIRNLGSIMGVALSSWVLQNALPIYLNKYVTAPNTATKEHIIRTVRESIRSIRDLDPVHKKQVIDAYALSLRATFFTGIVFSILSCLLIWPARLPRLQKQEDLDKDEAAVYAPGSSDEENFDEEEQEEDEARALLATPTLSIARTLTRGTNRSRRSTSLDGHVKRRASFDINF</sequence>
<keyword evidence="3 6" id="KW-1133">Transmembrane helix</keyword>
<feature type="transmembrane region" description="Helical" evidence="6">
    <location>
        <begin position="129"/>
        <end position="156"/>
    </location>
</feature>
<dbReference type="PROSITE" id="PS50850">
    <property type="entry name" value="MFS"/>
    <property type="match status" value="1"/>
</dbReference>
<dbReference type="PANTHER" id="PTHR23501">
    <property type="entry name" value="MAJOR FACILITATOR SUPERFAMILY"/>
    <property type="match status" value="1"/>
</dbReference>
<feature type="transmembrane region" description="Helical" evidence="6">
    <location>
        <begin position="331"/>
        <end position="354"/>
    </location>
</feature>
<dbReference type="HOGENOM" id="CLU_000960_22_3_1"/>
<evidence type="ECO:0000313" key="9">
    <source>
        <dbReference type="Proteomes" id="UP000053789"/>
    </source>
</evidence>
<feature type="transmembrane region" description="Helical" evidence="6">
    <location>
        <begin position="262"/>
        <end position="282"/>
    </location>
</feature>
<feature type="transmembrane region" description="Helical" evidence="6">
    <location>
        <begin position="366"/>
        <end position="389"/>
    </location>
</feature>
<evidence type="ECO:0000259" key="7">
    <source>
        <dbReference type="PROSITE" id="PS50850"/>
    </source>
</evidence>
<dbReference type="VEuPathDB" id="FungiDB:Z519_11788"/>
<evidence type="ECO:0000313" key="8">
    <source>
        <dbReference type="EMBL" id="KIW87465.1"/>
    </source>
</evidence>
<feature type="domain" description="Major facilitator superfamily (MFS) profile" evidence="7">
    <location>
        <begin position="64"/>
        <end position="559"/>
    </location>
</feature>
<feature type="transmembrane region" description="Helical" evidence="6">
    <location>
        <begin position="98"/>
        <end position="117"/>
    </location>
</feature>
<evidence type="ECO:0000256" key="6">
    <source>
        <dbReference type="SAM" id="Phobius"/>
    </source>
</evidence>
<dbReference type="Gene3D" id="1.20.1250.20">
    <property type="entry name" value="MFS general substrate transporter like domains"/>
    <property type="match status" value="2"/>
</dbReference>
<dbReference type="InterPro" id="IPR036259">
    <property type="entry name" value="MFS_trans_sf"/>
</dbReference>
<dbReference type="SUPFAM" id="SSF103473">
    <property type="entry name" value="MFS general substrate transporter"/>
    <property type="match status" value="1"/>
</dbReference>
<dbReference type="RefSeq" id="XP_016614134.1">
    <property type="nucleotide sequence ID" value="XM_016769498.1"/>
</dbReference>
<evidence type="ECO:0000256" key="4">
    <source>
        <dbReference type="ARBA" id="ARBA00023136"/>
    </source>
</evidence>
<feature type="transmembrane region" description="Helical" evidence="6">
    <location>
        <begin position="396"/>
        <end position="416"/>
    </location>
</feature>
<dbReference type="Pfam" id="PF07690">
    <property type="entry name" value="MFS_1"/>
    <property type="match status" value="1"/>
</dbReference>
<keyword evidence="2 6" id="KW-0812">Transmembrane</keyword>
<feature type="compositionally biased region" description="Acidic residues" evidence="5">
    <location>
        <begin position="578"/>
        <end position="592"/>
    </location>
</feature>
<proteinExistence type="predicted"/>
<feature type="transmembrane region" description="Helical" evidence="6">
    <location>
        <begin position="528"/>
        <end position="552"/>
    </location>
</feature>
<dbReference type="EMBL" id="KN847003">
    <property type="protein sequence ID" value="KIW87465.1"/>
    <property type="molecule type" value="Genomic_DNA"/>
</dbReference>
<feature type="region of interest" description="Disordered" evidence="5">
    <location>
        <begin position="1"/>
        <end position="45"/>
    </location>
</feature>
<evidence type="ECO:0000256" key="2">
    <source>
        <dbReference type="ARBA" id="ARBA00022692"/>
    </source>
</evidence>
<dbReference type="OrthoDB" id="419537at2759"/>
<feature type="transmembrane region" description="Helical" evidence="6">
    <location>
        <begin position="63"/>
        <end position="86"/>
    </location>
</feature>
<name>A0A0D2H9B1_CLAB1</name>
<gene>
    <name evidence="8" type="ORF">Z519_11788</name>
</gene>
<dbReference type="PANTHER" id="PTHR23501:SF67">
    <property type="entry name" value="MFS MULTIDRUG EFFLUX TRANSPORTER (EUROFUNG)"/>
    <property type="match status" value="1"/>
</dbReference>
<dbReference type="GO" id="GO:0015174">
    <property type="term" value="F:basic amino acid transmembrane transporter activity"/>
    <property type="evidence" value="ECO:0007669"/>
    <property type="project" value="TreeGrafter"/>
</dbReference>
<feature type="region of interest" description="Disordered" evidence="5">
    <location>
        <begin position="571"/>
        <end position="592"/>
    </location>
</feature>
<dbReference type="GO" id="GO:0000329">
    <property type="term" value="C:fungal-type vacuole membrane"/>
    <property type="evidence" value="ECO:0007669"/>
    <property type="project" value="TreeGrafter"/>
</dbReference>
<dbReference type="InterPro" id="IPR020846">
    <property type="entry name" value="MFS_dom"/>
</dbReference>
<feature type="transmembrane region" description="Helical" evidence="6">
    <location>
        <begin position="221"/>
        <end position="241"/>
    </location>
</feature>
<evidence type="ECO:0000256" key="1">
    <source>
        <dbReference type="ARBA" id="ARBA00004141"/>
    </source>
</evidence>
<dbReference type="AlphaFoldDB" id="A0A0D2H9B1"/>
<evidence type="ECO:0000256" key="5">
    <source>
        <dbReference type="SAM" id="MobiDB-lite"/>
    </source>
</evidence>
<feature type="transmembrane region" description="Helical" evidence="6">
    <location>
        <begin position="193"/>
        <end position="215"/>
    </location>
</feature>
<feature type="transmembrane region" description="Helical" evidence="6">
    <location>
        <begin position="460"/>
        <end position="480"/>
    </location>
</feature>
<keyword evidence="4 6" id="KW-0472">Membrane</keyword>
<feature type="transmembrane region" description="Helical" evidence="6">
    <location>
        <begin position="162"/>
        <end position="181"/>
    </location>
</feature>
<comment type="subcellular location">
    <subcellularLocation>
        <location evidence="1">Membrane</location>
        <topology evidence="1">Multi-pass membrane protein</topology>
    </subcellularLocation>
</comment>
<feature type="compositionally biased region" description="Low complexity" evidence="5">
    <location>
        <begin position="25"/>
        <end position="36"/>
    </location>
</feature>
<dbReference type="FunFam" id="1.20.1720.10:FF:000024">
    <property type="entry name" value="MFS multidrug transporter, putative"/>
    <property type="match status" value="1"/>
</dbReference>
<dbReference type="Proteomes" id="UP000053789">
    <property type="component" value="Unassembled WGS sequence"/>
</dbReference>
<dbReference type="InterPro" id="IPR011701">
    <property type="entry name" value="MFS"/>
</dbReference>
<accession>A0A0D2H9B1</accession>
<protein>
    <recommendedName>
        <fullName evidence="7">Major facilitator superfamily (MFS) profile domain-containing protein</fullName>
    </recommendedName>
</protein>
<evidence type="ECO:0000256" key="3">
    <source>
        <dbReference type="ARBA" id="ARBA00022989"/>
    </source>
</evidence>
<feature type="transmembrane region" description="Helical" evidence="6">
    <location>
        <begin position="422"/>
        <end position="448"/>
    </location>
</feature>
<reference evidence="8" key="1">
    <citation type="submission" date="2015-01" db="EMBL/GenBank/DDBJ databases">
        <title>The Genome Sequence of Cladophialophora bantiana CBS 173.52.</title>
        <authorList>
            <consortium name="The Broad Institute Genomics Platform"/>
            <person name="Cuomo C."/>
            <person name="de Hoog S."/>
            <person name="Gorbushina A."/>
            <person name="Stielow B."/>
            <person name="Teixiera M."/>
            <person name="Abouelleil A."/>
            <person name="Chapman S.B."/>
            <person name="Priest M."/>
            <person name="Young S.K."/>
            <person name="Wortman J."/>
            <person name="Nusbaum C."/>
            <person name="Birren B."/>
        </authorList>
    </citation>
    <scope>NUCLEOTIDE SEQUENCE [LARGE SCALE GENOMIC DNA]</scope>
    <source>
        <strain evidence="8">CBS 173.52</strain>
    </source>
</reference>
<dbReference type="GeneID" id="27704716"/>
<keyword evidence="9" id="KW-1185">Reference proteome</keyword>
<feature type="transmembrane region" description="Helical" evidence="6">
    <location>
        <begin position="288"/>
        <end position="310"/>
    </location>
</feature>